<reference evidence="3 4" key="1">
    <citation type="submission" date="2016-07" db="EMBL/GenBank/DDBJ databases">
        <title>Pervasive Adenine N6-methylation of Active Genes in Fungi.</title>
        <authorList>
            <consortium name="DOE Joint Genome Institute"/>
            <person name="Mondo S.J."/>
            <person name="Dannebaum R.O."/>
            <person name="Kuo R.C."/>
            <person name="Labutti K."/>
            <person name="Haridas S."/>
            <person name="Kuo A."/>
            <person name="Salamov A."/>
            <person name="Ahrendt S.R."/>
            <person name="Lipzen A."/>
            <person name="Sullivan W."/>
            <person name="Andreopoulos W.B."/>
            <person name="Clum A."/>
            <person name="Lindquist E."/>
            <person name="Daum C."/>
            <person name="Ramamoorthy G.K."/>
            <person name="Gryganskyi A."/>
            <person name="Culley D."/>
            <person name="Magnuson J.K."/>
            <person name="James T.Y."/>
            <person name="O'Malley M.A."/>
            <person name="Stajich J.E."/>
            <person name="Spatafora J.W."/>
            <person name="Visel A."/>
            <person name="Grigoriev I.V."/>
        </authorList>
    </citation>
    <scope>NUCLEOTIDE SEQUENCE [LARGE SCALE GENOMIC DNA]</scope>
    <source>
        <strain evidence="3 4">NRRL 3116</strain>
    </source>
</reference>
<dbReference type="InParanoid" id="A0A1Y2G7S2"/>
<accession>A0A1Y2G7S2</accession>
<keyword evidence="4" id="KW-1185">Reference proteome</keyword>
<feature type="transmembrane region" description="Helical" evidence="2">
    <location>
        <begin position="143"/>
        <end position="161"/>
    </location>
</feature>
<dbReference type="Pfam" id="PF16015">
    <property type="entry name" value="Promethin"/>
    <property type="match status" value="1"/>
</dbReference>
<feature type="compositionally biased region" description="Low complexity" evidence="1">
    <location>
        <begin position="33"/>
        <end position="44"/>
    </location>
</feature>
<feature type="region of interest" description="Disordered" evidence="1">
    <location>
        <begin position="217"/>
        <end position="239"/>
    </location>
</feature>
<dbReference type="Proteomes" id="UP000193648">
    <property type="component" value="Unassembled WGS sequence"/>
</dbReference>
<dbReference type="EMBL" id="MCFF01000063">
    <property type="protein sequence ID" value="ORZ01863.1"/>
    <property type="molecule type" value="Genomic_DNA"/>
</dbReference>
<feature type="compositionally biased region" description="Basic and acidic residues" evidence="1">
    <location>
        <begin position="226"/>
        <end position="239"/>
    </location>
</feature>
<comment type="caution">
    <text evidence="3">The sequence shown here is derived from an EMBL/GenBank/DDBJ whole genome shotgun (WGS) entry which is preliminary data.</text>
</comment>
<feature type="compositionally biased region" description="Basic and acidic residues" evidence="1">
    <location>
        <begin position="47"/>
        <end position="62"/>
    </location>
</feature>
<keyword evidence="2" id="KW-0812">Transmembrane</keyword>
<dbReference type="GeneID" id="33572551"/>
<evidence type="ECO:0000313" key="3">
    <source>
        <dbReference type="EMBL" id="ORZ01863.1"/>
    </source>
</evidence>
<feature type="region of interest" description="Disordered" evidence="1">
    <location>
        <begin position="1"/>
        <end position="62"/>
    </location>
</feature>
<evidence type="ECO:0008006" key="5">
    <source>
        <dbReference type="Google" id="ProtNLM"/>
    </source>
</evidence>
<keyword evidence="2" id="KW-1133">Transmembrane helix</keyword>
<name>A0A1Y2G7S2_9FUNG</name>
<feature type="transmembrane region" description="Helical" evidence="2">
    <location>
        <begin position="167"/>
        <end position="194"/>
    </location>
</feature>
<dbReference type="RefSeq" id="XP_021876160.1">
    <property type="nucleotide sequence ID" value="XM_022030710.1"/>
</dbReference>
<dbReference type="OrthoDB" id="2427745at2759"/>
<gene>
    <name evidence="3" type="ORF">BCR41DRAFT_426256</name>
</gene>
<evidence type="ECO:0000313" key="4">
    <source>
        <dbReference type="Proteomes" id="UP000193648"/>
    </source>
</evidence>
<keyword evidence="2" id="KW-0472">Membrane</keyword>
<proteinExistence type="predicted"/>
<sequence length="239" mass="25710">MTQQLDQRGPISVRPMEDVPSTFIYAGGSTNKPSSGAPTAAGAGAEKGGRKETDASVGTEGRDAADRWPSLVNIRQVITALVLETISTTRPLRDKINAVAHRSWQAYLRYAEMYPLLTALLSAIILFSAGPILVFACVTGASLGFLAGIAAVIVIIIQSIVVTIAGAILLFVLGTIVVLTVFMFLCLVAGYMAFKGLRELALIVHGQRQQYQNLQRHQQPQHINRSKSDSSDGSTVHEY</sequence>
<evidence type="ECO:0000256" key="1">
    <source>
        <dbReference type="SAM" id="MobiDB-lite"/>
    </source>
</evidence>
<dbReference type="AlphaFoldDB" id="A0A1Y2G7S2"/>
<evidence type="ECO:0000256" key="2">
    <source>
        <dbReference type="SAM" id="Phobius"/>
    </source>
</evidence>
<feature type="transmembrane region" description="Helical" evidence="2">
    <location>
        <begin position="113"/>
        <end position="136"/>
    </location>
</feature>
<protein>
    <recommendedName>
        <fullName evidence="5">Promethin</fullName>
    </recommendedName>
</protein>
<organism evidence="3 4">
    <name type="scientific">Lobosporangium transversale</name>
    <dbReference type="NCBI Taxonomy" id="64571"/>
    <lineage>
        <taxon>Eukaryota</taxon>
        <taxon>Fungi</taxon>
        <taxon>Fungi incertae sedis</taxon>
        <taxon>Mucoromycota</taxon>
        <taxon>Mortierellomycotina</taxon>
        <taxon>Mortierellomycetes</taxon>
        <taxon>Mortierellales</taxon>
        <taxon>Mortierellaceae</taxon>
        <taxon>Lobosporangium</taxon>
    </lineage>
</organism>